<dbReference type="GO" id="GO:0004479">
    <property type="term" value="F:methionyl-tRNA formyltransferase activity"/>
    <property type="evidence" value="ECO:0007669"/>
    <property type="project" value="UniProtKB-UniRule"/>
</dbReference>
<feature type="region of interest" description="Disordered" evidence="6">
    <location>
        <begin position="309"/>
        <end position="345"/>
    </location>
</feature>
<keyword evidence="3 5" id="KW-0808">Transferase</keyword>
<protein>
    <recommendedName>
        <fullName evidence="2 5">Methionyl-tRNA formyltransferase</fullName>
        <ecNumber evidence="2 5">2.1.2.9</ecNumber>
    </recommendedName>
</protein>
<comment type="function">
    <text evidence="5">Attaches a formyl group to the free amino group of methionyl-tRNA(fMet). The formyl group appears to play a dual role in the initiator identity of N-formylmethionyl-tRNA by promoting its recognition by IF2 and preventing the misappropriation of this tRNA by the elongation apparatus.</text>
</comment>
<evidence type="ECO:0000313" key="10">
    <source>
        <dbReference type="Proteomes" id="UP000249432"/>
    </source>
</evidence>
<dbReference type="InterPro" id="IPR041711">
    <property type="entry name" value="Met-tRNA-FMT_N"/>
</dbReference>
<dbReference type="CDD" id="cd08704">
    <property type="entry name" value="Met_tRNA_FMT_C"/>
    <property type="match status" value="1"/>
</dbReference>
<sequence>MRVVFAGTPTPAATALQALLDSHHDVVAVLTRPDAPRGRGRRLYPSPVAELAEAHDIPVIKTSTLKDESVVDSLAEYKPDCIPVVAYGALVPSNVLTLPRWGWVNLHFSLLPRWRGAAPVQRAIEAGDKETGVTVFRIEEGLDTGDIFASVPADIADDDTAGSLMERLTDQGAQVLVDTLDTIENGTATPTPQSDDGATYAKKISTEDTRIDWNKPASTVDQSIRAVTPDPGAWTLLEDDRIRVGAVRPIFVPRDPIEKSLSLAPGEIAWKKNRVWVGTADYPVQLGSVQVPGKKMMEAGAWVRGAHLTNGLDNDKSAHNKSAQNNPAERDESYDDTPHEGTRFQ</sequence>
<dbReference type="GO" id="GO:0005829">
    <property type="term" value="C:cytosol"/>
    <property type="evidence" value="ECO:0007669"/>
    <property type="project" value="TreeGrafter"/>
</dbReference>
<evidence type="ECO:0000256" key="2">
    <source>
        <dbReference type="ARBA" id="ARBA00012261"/>
    </source>
</evidence>
<dbReference type="HAMAP" id="MF_00182">
    <property type="entry name" value="Formyl_trans"/>
    <property type="match status" value="1"/>
</dbReference>
<dbReference type="CDD" id="cd08646">
    <property type="entry name" value="FMT_core_Met-tRNA-FMT_N"/>
    <property type="match status" value="1"/>
</dbReference>
<dbReference type="RefSeq" id="WP_303734812.1">
    <property type="nucleotide sequence ID" value="NZ_CAKZHK010000009.1"/>
</dbReference>
<dbReference type="InterPro" id="IPR005793">
    <property type="entry name" value="Formyl_trans_C"/>
</dbReference>
<feature type="binding site" evidence="5">
    <location>
        <begin position="109"/>
        <end position="112"/>
    </location>
    <ligand>
        <name>(6S)-5,6,7,8-tetrahydrofolate</name>
        <dbReference type="ChEBI" id="CHEBI:57453"/>
    </ligand>
</feature>
<gene>
    <name evidence="5" type="primary">fmt</name>
    <name evidence="9" type="ORF">DI525_05765</name>
</gene>
<dbReference type="InterPro" id="IPR011034">
    <property type="entry name" value="Formyl_transferase-like_C_sf"/>
</dbReference>
<dbReference type="InterPro" id="IPR036477">
    <property type="entry name" value="Formyl_transf_N_sf"/>
</dbReference>
<dbReference type="NCBIfam" id="TIGR00460">
    <property type="entry name" value="fmt"/>
    <property type="match status" value="1"/>
</dbReference>
<dbReference type="SUPFAM" id="SSF53328">
    <property type="entry name" value="Formyltransferase"/>
    <property type="match status" value="1"/>
</dbReference>
<comment type="similarity">
    <text evidence="1 5">Belongs to the Fmt family.</text>
</comment>
<dbReference type="InterPro" id="IPR044135">
    <property type="entry name" value="Met-tRNA-FMT_C"/>
</dbReference>
<evidence type="ECO:0000256" key="3">
    <source>
        <dbReference type="ARBA" id="ARBA00022679"/>
    </source>
</evidence>
<dbReference type="PANTHER" id="PTHR11138">
    <property type="entry name" value="METHIONYL-TRNA FORMYLTRANSFERASE"/>
    <property type="match status" value="1"/>
</dbReference>
<organism evidence="9 10">
    <name type="scientific">Corynebacterium kroppenstedtii</name>
    <dbReference type="NCBI Taxonomy" id="161879"/>
    <lineage>
        <taxon>Bacteria</taxon>
        <taxon>Bacillati</taxon>
        <taxon>Actinomycetota</taxon>
        <taxon>Actinomycetes</taxon>
        <taxon>Mycobacteriales</taxon>
        <taxon>Corynebacteriaceae</taxon>
        <taxon>Corynebacterium</taxon>
    </lineage>
</organism>
<evidence type="ECO:0000256" key="6">
    <source>
        <dbReference type="SAM" id="MobiDB-lite"/>
    </source>
</evidence>
<dbReference type="Proteomes" id="UP000249432">
    <property type="component" value="Unassembled WGS sequence"/>
</dbReference>
<name>A0A2W5SQE1_9CORY</name>
<dbReference type="Gene3D" id="3.40.50.12230">
    <property type="match status" value="1"/>
</dbReference>
<comment type="catalytic activity">
    <reaction evidence="5">
        <text>L-methionyl-tRNA(fMet) + (6R)-10-formyltetrahydrofolate = N-formyl-L-methionyl-tRNA(fMet) + (6S)-5,6,7,8-tetrahydrofolate + H(+)</text>
        <dbReference type="Rhea" id="RHEA:24380"/>
        <dbReference type="Rhea" id="RHEA-COMP:9952"/>
        <dbReference type="Rhea" id="RHEA-COMP:9953"/>
        <dbReference type="ChEBI" id="CHEBI:15378"/>
        <dbReference type="ChEBI" id="CHEBI:57453"/>
        <dbReference type="ChEBI" id="CHEBI:78530"/>
        <dbReference type="ChEBI" id="CHEBI:78844"/>
        <dbReference type="ChEBI" id="CHEBI:195366"/>
        <dbReference type="EC" id="2.1.2.9"/>
    </reaction>
</comment>
<dbReference type="InterPro" id="IPR005794">
    <property type="entry name" value="Fmt"/>
</dbReference>
<evidence type="ECO:0000259" key="7">
    <source>
        <dbReference type="Pfam" id="PF00551"/>
    </source>
</evidence>
<feature type="domain" description="Formyl transferase C-terminal" evidence="8">
    <location>
        <begin position="203"/>
        <end position="306"/>
    </location>
</feature>
<dbReference type="InterPro" id="IPR002376">
    <property type="entry name" value="Formyl_transf_N"/>
</dbReference>
<feature type="compositionally biased region" description="Basic and acidic residues" evidence="6">
    <location>
        <begin position="328"/>
        <end position="345"/>
    </location>
</feature>
<dbReference type="EC" id="2.1.2.9" evidence="2 5"/>
<dbReference type="AlphaFoldDB" id="A0A2W5SQE1"/>
<comment type="caution">
    <text evidence="9">The sequence shown here is derived from an EMBL/GenBank/DDBJ whole genome shotgun (WGS) entry which is preliminary data.</text>
</comment>
<dbReference type="Pfam" id="PF02911">
    <property type="entry name" value="Formyl_trans_C"/>
    <property type="match status" value="1"/>
</dbReference>
<dbReference type="FunFam" id="3.40.50.12230:FF:000001">
    <property type="entry name" value="Methionyl-tRNA formyltransferase"/>
    <property type="match status" value="1"/>
</dbReference>
<feature type="domain" description="Formyl transferase N-terminal" evidence="7">
    <location>
        <begin position="1"/>
        <end position="180"/>
    </location>
</feature>
<evidence type="ECO:0000256" key="4">
    <source>
        <dbReference type="ARBA" id="ARBA00022917"/>
    </source>
</evidence>
<evidence type="ECO:0000313" key="9">
    <source>
        <dbReference type="EMBL" id="PZR04910.1"/>
    </source>
</evidence>
<proteinExistence type="inferred from homology"/>
<reference evidence="9 10" key="1">
    <citation type="submission" date="2017-08" db="EMBL/GenBank/DDBJ databases">
        <title>Infants hospitalized years apart are colonized by the same room-sourced microbial strains.</title>
        <authorList>
            <person name="Brooks B."/>
            <person name="Olm M.R."/>
            <person name="Firek B.A."/>
            <person name="Baker R."/>
            <person name="Thomas B.C."/>
            <person name="Morowitz M.J."/>
            <person name="Banfield J.F."/>
        </authorList>
    </citation>
    <scope>NUCLEOTIDE SEQUENCE [LARGE SCALE GENOMIC DNA]</scope>
    <source>
        <strain evidence="9">S2_003_000_R1_3</strain>
    </source>
</reference>
<evidence type="ECO:0000256" key="5">
    <source>
        <dbReference type="HAMAP-Rule" id="MF_00182"/>
    </source>
</evidence>
<keyword evidence="4 5" id="KW-0648">Protein biosynthesis</keyword>
<evidence type="ECO:0000259" key="8">
    <source>
        <dbReference type="Pfam" id="PF02911"/>
    </source>
</evidence>
<evidence type="ECO:0000256" key="1">
    <source>
        <dbReference type="ARBA" id="ARBA00010699"/>
    </source>
</evidence>
<dbReference type="PANTHER" id="PTHR11138:SF5">
    <property type="entry name" value="METHIONYL-TRNA FORMYLTRANSFERASE, MITOCHONDRIAL"/>
    <property type="match status" value="1"/>
</dbReference>
<dbReference type="Pfam" id="PF00551">
    <property type="entry name" value="Formyl_trans_N"/>
    <property type="match status" value="1"/>
</dbReference>
<dbReference type="SUPFAM" id="SSF50486">
    <property type="entry name" value="FMT C-terminal domain-like"/>
    <property type="match status" value="1"/>
</dbReference>
<accession>A0A2W5SQE1</accession>
<dbReference type="EMBL" id="QFRA01000011">
    <property type="protein sequence ID" value="PZR04910.1"/>
    <property type="molecule type" value="Genomic_DNA"/>
</dbReference>